<evidence type="ECO:0000256" key="1">
    <source>
        <dbReference type="ARBA" id="ARBA00005254"/>
    </source>
</evidence>
<keyword evidence="2" id="KW-0456">Lyase</keyword>
<dbReference type="PANTHER" id="PTHR11941">
    <property type="entry name" value="ENOYL-COA HYDRATASE-RELATED"/>
    <property type="match status" value="1"/>
</dbReference>
<comment type="similarity">
    <text evidence="1 3">Belongs to the enoyl-CoA hydratase/isomerase family.</text>
</comment>
<evidence type="ECO:0000256" key="2">
    <source>
        <dbReference type="ARBA" id="ARBA00023239"/>
    </source>
</evidence>
<dbReference type="SUPFAM" id="SSF52096">
    <property type="entry name" value="ClpP/crotonase"/>
    <property type="match status" value="1"/>
</dbReference>
<evidence type="ECO:0000313" key="4">
    <source>
        <dbReference type="EMBL" id="QNN55507.1"/>
    </source>
</evidence>
<gene>
    <name evidence="4" type="ORF">H9K76_12615</name>
</gene>
<dbReference type="Gene3D" id="3.90.226.10">
    <property type="entry name" value="2-enoyl-CoA Hydratase, Chain A, domain 1"/>
    <property type="match status" value="1"/>
</dbReference>
<dbReference type="CDD" id="cd06558">
    <property type="entry name" value="crotonase-like"/>
    <property type="match status" value="1"/>
</dbReference>
<dbReference type="PROSITE" id="PS00166">
    <property type="entry name" value="ENOYL_COA_HYDRATASE"/>
    <property type="match status" value="1"/>
</dbReference>
<dbReference type="InterPro" id="IPR018376">
    <property type="entry name" value="Enoyl-CoA_hyd/isom_CS"/>
</dbReference>
<reference evidence="4 5" key="1">
    <citation type="submission" date="2020-08" db="EMBL/GenBank/DDBJ databases">
        <title>Genome sequence of Diaphorobacter ruginosibacter DSM 27467T.</title>
        <authorList>
            <person name="Hyun D.-W."/>
            <person name="Bae J.-W."/>
        </authorList>
    </citation>
    <scope>NUCLEOTIDE SEQUENCE [LARGE SCALE GENOMIC DNA]</scope>
    <source>
        <strain evidence="4 5">DSM 27467</strain>
    </source>
</reference>
<keyword evidence="5" id="KW-1185">Reference proteome</keyword>
<protein>
    <submittedName>
        <fullName evidence="4">Enoyl-CoA hydratase/isomerase family protein</fullName>
    </submittedName>
</protein>
<dbReference type="InterPro" id="IPR014748">
    <property type="entry name" value="Enoyl-CoA_hydra_C"/>
</dbReference>
<dbReference type="GO" id="GO:0006635">
    <property type="term" value="P:fatty acid beta-oxidation"/>
    <property type="evidence" value="ECO:0007669"/>
    <property type="project" value="TreeGrafter"/>
</dbReference>
<dbReference type="Proteomes" id="UP000515811">
    <property type="component" value="Chromosome"/>
</dbReference>
<proteinExistence type="inferred from homology"/>
<dbReference type="InterPro" id="IPR001753">
    <property type="entry name" value="Enoyl-CoA_hydra/iso"/>
</dbReference>
<name>A0A7G9RIT2_9BURK</name>
<dbReference type="Gene3D" id="1.10.12.10">
    <property type="entry name" value="Lyase 2-enoyl-coa Hydratase, Chain A, domain 2"/>
    <property type="match status" value="1"/>
</dbReference>
<dbReference type="KEGG" id="drg:H9K76_12615"/>
<dbReference type="RefSeq" id="WP_187595780.1">
    <property type="nucleotide sequence ID" value="NZ_CP060714.1"/>
</dbReference>
<sequence length="259" mass="27803">MPAQLKSASHDHTLVLTISNPQSRNALDPDIYAAGVEALNGAERNRDIRSVIITGANGMFSSGGNLHRLQARRQESAEEQARGVNALHGWIDTIRNFPKPVIAAVEGPAAGAGFSLALACDFIVASRDAVFVMAYARVGLSPDGGGTWSLANTLPRQLAMEILMGADKVDVQRLHTLGVINRLSQPGQALDDALTFAATLNQRAPNALASIKELVGEASGHGLHRHLDLERDQFVRNLSHANSGEGITAFFEKRTPRYQ</sequence>
<dbReference type="NCBIfam" id="NF046063">
    <property type="entry name" value="oxepin_alt"/>
    <property type="match status" value="1"/>
</dbReference>
<evidence type="ECO:0000313" key="5">
    <source>
        <dbReference type="Proteomes" id="UP000515811"/>
    </source>
</evidence>
<dbReference type="AlphaFoldDB" id="A0A7G9RIT2"/>
<dbReference type="Pfam" id="PF00378">
    <property type="entry name" value="ECH_1"/>
    <property type="match status" value="1"/>
</dbReference>
<accession>A0A7G9RIT2</accession>
<organism evidence="4 5">
    <name type="scientific">Diaphorobacter ruginosibacter</name>
    <dbReference type="NCBI Taxonomy" id="1715720"/>
    <lineage>
        <taxon>Bacteria</taxon>
        <taxon>Pseudomonadati</taxon>
        <taxon>Pseudomonadota</taxon>
        <taxon>Betaproteobacteria</taxon>
        <taxon>Burkholderiales</taxon>
        <taxon>Comamonadaceae</taxon>
        <taxon>Diaphorobacter</taxon>
    </lineage>
</organism>
<dbReference type="GO" id="GO:0016853">
    <property type="term" value="F:isomerase activity"/>
    <property type="evidence" value="ECO:0007669"/>
    <property type="project" value="UniProtKB-KW"/>
</dbReference>
<dbReference type="EMBL" id="CP060714">
    <property type="protein sequence ID" value="QNN55507.1"/>
    <property type="molecule type" value="Genomic_DNA"/>
</dbReference>
<dbReference type="PANTHER" id="PTHR11941:SF133">
    <property type="entry name" value="1,2-EPOXYPHENYLACETYL-COA ISOMERASE"/>
    <property type="match status" value="1"/>
</dbReference>
<dbReference type="GO" id="GO:0016829">
    <property type="term" value="F:lyase activity"/>
    <property type="evidence" value="ECO:0007669"/>
    <property type="project" value="UniProtKB-KW"/>
</dbReference>
<keyword evidence="4" id="KW-0413">Isomerase</keyword>
<dbReference type="InterPro" id="IPR029045">
    <property type="entry name" value="ClpP/crotonase-like_dom_sf"/>
</dbReference>
<evidence type="ECO:0000256" key="3">
    <source>
        <dbReference type="RuleBase" id="RU003707"/>
    </source>
</evidence>
<dbReference type="NCBIfam" id="NF005700">
    <property type="entry name" value="PRK07511.1"/>
    <property type="match status" value="1"/>
</dbReference>